<accession>A0A9R1UYM7</accession>
<comment type="caution">
    <text evidence="2">The sequence shown here is derived from an EMBL/GenBank/DDBJ whole genome shotgun (WGS) entry which is preliminary data.</text>
</comment>
<reference evidence="2 3" key="1">
    <citation type="journal article" date="2017" name="Nat. Commun.">
        <title>Genome assembly with in vitro proximity ligation data and whole-genome triplication in lettuce.</title>
        <authorList>
            <person name="Reyes-Chin-Wo S."/>
            <person name="Wang Z."/>
            <person name="Yang X."/>
            <person name="Kozik A."/>
            <person name="Arikit S."/>
            <person name="Song C."/>
            <person name="Xia L."/>
            <person name="Froenicke L."/>
            <person name="Lavelle D.O."/>
            <person name="Truco M.J."/>
            <person name="Xia R."/>
            <person name="Zhu S."/>
            <person name="Xu C."/>
            <person name="Xu H."/>
            <person name="Xu X."/>
            <person name="Cox K."/>
            <person name="Korf I."/>
            <person name="Meyers B.C."/>
            <person name="Michelmore R.W."/>
        </authorList>
    </citation>
    <scope>NUCLEOTIDE SEQUENCE [LARGE SCALE GENOMIC DNA]</scope>
    <source>
        <strain evidence="3">cv. Salinas</strain>
        <tissue evidence="2">Seedlings</tissue>
    </source>
</reference>
<dbReference type="AlphaFoldDB" id="A0A9R1UYM7"/>
<evidence type="ECO:0000313" key="2">
    <source>
        <dbReference type="EMBL" id="KAJ0195173.1"/>
    </source>
</evidence>
<evidence type="ECO:0000259" key="1">
    <source>
        <dbReference type="Pfam" id="PF10551"/>
    </source>
</evidence>
<gene>
    <name evidence="2" type="ORF">LSAT_V11C700358690</name>
</gene>
<evidence type="ECO:0000313" key="3">
    <source>
        <dbReference type="Proteomes" id="UP000235145"/>
    </source>
</evidence>
<dbReference type="EMBL" id="NBSK02000007">
    <property type="protein sequence ID" value="KAJ0195173.1"/>
    <property type="molecule type" value="Genomic_DNA"/>
</dbReference>
<dbReference type="InterPro" id="IPR018289">
    <property type="entry name" value="MULE_transposase_dom"/>
</dbReference>
<proteinExistence type="predicted"/>
<dbReference type="Proteomes" id="UP000235145">
    <property type="component" value="Unassembled WGS sequence"/>
</dbReference>
<feature type="domain" description="MULE transposase" evidence="1">
    <location>
        <begin position="103"/>
        <end position="176"/>
    </location>
</feature>
<protein>
    <recommendedName>
        <fullName evidence="1">MULE transposase domain-containing protein</fullName>
    </recommendedName>
</protein>
<sequence length="180" mass="21037">MDYGKIRSKVWRPNEISRDLNALIKTKVSYKQAWRAKQHAMEPLLGSSEECFFKLPVYFHNLKKHNPHTMAYIQTYSEDCFECCFYATRSTIQAFKRFCRKLIIMDGAHLKGDFKGTMLHAVAMDENNQIVPVANEICKKESELTWTWFLENLYECIGDCQDLTFVTDWADGIRGNVQQC</sequence>
<name>A0A9R1UYM7_LACSA</name>
<dbReference type="Pfam" id="PF10551">
    <property type="entry name" value="MULE"/>
    <property type="match status" value="1"/>
</dbReference>
<keyword evidence="3" id="KW-1185">Reference proteome</keyword>
<dbReference type="PANTHER" id="PTHR31973:SF185">
    <property type="entry name" value="TRANSPOSASE, MUDR, PLANT, MULE TRANSPOSASE DOMAIN-CONTAINING PROTEIN"/>
    <property type="match status" value="1"/>
</dbReference>
<organism evidence="2 3">
    <name type="scientific">Lactuca sativa</name>
    <name type="common">Garden lettuce</name>
    <dbReference type="NCBI Taxonomy" id="4236"/>
    <lineage>
        <taxon>Eukaryota</taxon>
        <taxon>Viridiplantae</taxon>
        <taxon>Streptophyta</taxon>
        <taxon>Embryophyta</taxon>
        <taxon>Tracheophyta</taxon>
        <taxon>Spermatophyta</taxon>
        <taxon>Magnoliopsida</taxon>
        <taxon>eudicotyledons</taxon>
        <taxon>Gunneridae</taxon>
        <taxon>Pentapetalae</taxon>
        <taxon>asterids</taxon>
        <taxon>campanulids</taxon>
        <taxon>Asterales</taxon>
        <taxon>Asteraceae</taxon>
        <taxon>Cichorioideae</taxon>
        <taxon>Cichorieae</taxon>
        <taxon>Lactucinae</taxon>
        <taxon>Lactuca</taxon>
    </lineage>
</organism>
<dbReference type="PANTHER" id="PTHR31973">
    <property type="entry name" value="POLYPROTEIN, PUTATIVE-RELATED"/>
    <property type="match status" value="1"/>
</dbReference>